<dbReference type="InterPro" id="IPR054714">
    <property type="entry name" value="GPR158_179_extracellular"/>
</dbReference>
<evidence type="ECO:0000313" key="11">
    <source>
        <dbReference type="Proteomes" id="UP000507470"/>
    </source>
</evidence>
<name>A0A6J8E3H7_MYTCO</name>
<dbReference type="Proteomes" id="UP000507470">
    <property type="component" value="Unassembled WGS sequence"/>
</dbReference>
<keyword evidence="4" id="KW-0732">Signal</keyword>
<dbReference type="PANTHER" id="PTHR32546:SF25">
    <property type="entry name" value="MIP05539P"/>
    <property type="match status" value="1"/>
</dbReference>
<dbReference type="Pfam" id="PF22572">
    <property type="entry name" value="GPR158_179_EC"/>
    <property type="match status" value="2"/>
</dbReference>
<evidence type="ECO:0000313" key="10">
    <source>
        <dbReference type="EMBL" id="CAC5415030.1"/>
    </source>
</evidence>
<dbReference type="GO" id="GO:0004930">
    <property type="term" value="F:G protein-coupled receptor activity"/>
    <property type="evidence" value="ECO:0007669"/>
    <property type="project" value="UniProtKB-KW"/>
</dbReference>
<dbReference type="OrthoDB" id="9970547at2759"/>
<protein>
    <recommendedName>
        <fullName evidence="9">GPR158/179 extracellular domain-containing protein</fullName>
    </recommendedName>
</protein>
<sequence length="886" mass="103008">MARKSLTGCSLLIRAAPWVIVLFCHFVLAGKYEWMKRDNFDIIDDLFQAVKGSNCRSKSKREMLLRPDVVSQIPKANQLKSTIIYKNRTNLVHMHNMALNRAYFMSYILQKMNDTELFYQQPNIHYLYMSVTADMNANPSNINGSSIVFDNNCYYPNWFVTLDFNNTIPLFGVKGWRWDDTYDQDNYLREPTRRAAYVTDIGAGTNKNYTTDGYKMNPWYNFWLPDTDSALDKSKKFTFGVGIKYSNVTGKFTNDQFDNFNFFGPNLPKQQNKDDTLLPVRFTQPYFDCRGSKKWKVSAVAPIVDFMPRYSNWTHLRRQRIVGVVVIDTDFQEIDFNACGTSPGNPGPSFLSGISRCKPPSTGCKHKMGYGRRRGGYVCHCKNPYRYPRWISPPFQGDDVERATDEEYKNNFECVKDGQLGVLPVVEKTEQVVVEFGVGDINVRKRRSLNGSESNVVRSRTLKSVDVDNRTLKLEQSNRYSEKLQKLFEKRQRQERLTPIYLEDKLRKRRKRTVNSGERSEFDQMRFEKMIRIFRQKASINKVSCKTSAPSLLHLPGDVAYGVDKQFDYQGRTALRLAHFLSNFLQNVQASDNFGNLRGGGRLHMEQMFGEVIANVMADHKILSCGLYFEPYTFENQDGSKRELFGPFAYMQDGRALALDTAGNPRKYIYEDFYVKMKANWKTNFEHLQTYKMRPMVRYDPAGTSQIQFEYFPMRYQAPAYYDGQWSHPYFRCDGMVDDWIMTYSAPFFKKNYISNKIEFAGVITVDVPLDKLEVNQCPQPFYVANAFKNTARCHTKSTKCRPQAGFKFSRGAYRCDCKQGHEYQIRDGKFWIEGSLIELEYEKKQKNLFSRFDQLICRISAAPRVMGSFTTAFMVTIYSLVMLHL</sequence>
<evidence type="ECO:0000256" key="8">
    <source>
        <dbReference type="ARBA" id="ARBA00023224"/>
    </source>
</evidence>
<keyword evidence="5" id="KW-0297">G-protein coupled receptor</keyword>
<dbReference type="Gene3D" id="3.30.450.20">
    <property type="entry name" value="PAS domain"/>
    <property type="match status" value="1"/>
</dbReference>
<dbReference type="GO" id="GO:0005886">
    <property type="term" value="C:plasma membrane"/>
    <property type="evidence" value="ECO:0007669"/>
    <property type="project" value="UniProtKB-SubCell"/>
</dbReference>
<keyword evidence="6" id="KW-0675">Receptor</keyword>
<keyword evidence="11" id="KW-1185">Reference proteome</keyword>
<dbReference type="AlphaFoldDB" id="A0A6J8E3H7"/>
<evidence type="ECO:0000259" key="9">
    <source>
        <dbReference type="Pfam" id="PF22572"/>
    </source>
</evidence>
<feature type="domain" description="GPR158/179 extracellular" evidence="9">
    <location>
        <begin position="282"/>
        <end position="385"/>
    </location>
</feature>
<reference evidence="10 11" key="1">
    <citation type="submission" date="2020-06" db="EMBL/GenBank/DDBJ databases">
        <authorList>
            <person name="Li R."/>
            <person name="Bekaert M."/>
        </authorList>
    </citation>
    <scope>NUCLEOTIDE SEQUENCE [LARGE SCALE GENOMIC DNA]</scope>
    <source>
        <strain evidence="11">wild</strain>
    </source>
</reference>
<evidence type="ECO:0000256" key="1">
    <source>
        <dbReference type="ARBA" id="ARBA00004651"/>
    </source>
</evidence>
<keyword evidence="3" id="KW-0472">Membrane</keyword>
<comment type="similarity">
    <text evidence="2">Belongs to the G-protein coupled receptor 3 family.</text>
</comment>
<evidence type="ECO:0000256" key="4">
    <source>
        <dbReference type="ARBA" id="ARBA00022729"/>
    </source>
</evidence>
<proteinExistence type="inferred from homology"/>
<keyword evidence="3" id="KW-1003">Cell membrane</keyword>
<feature type="domain" description="GPR158/179 extracellular" evidence="9">
    <location>
        <begin position="725"/>
        <end position="822"/>
    </location>
</feature>
<evidence type="ECO:0000256" key="7">
    <source>
        <dbReference type="ARBA" id="ARBA00023180"/>
    </source>
</evidence>
<evidence type="ECO:0000256" key="3">
    <source>
        <dbReference type="ARBA" id="ARBA00022475"/>
    </source>
</evidence>
<dbReference type="InterPro" id="IPR043458">
    <property type="entry name" value="GPR158/179"/>
</dbReference>
<keyword evidence="7" id="KW-0325">Glycoprotein</keyword>
<dbReference type="PANTHER" id="PTHR32546">
    <property type="entry name" value="G-PROTEIN COUPLED RECEPTOR 158-RELATED"/>
    <property type="match status" value="1"/>
</dbReference>
<organism evidence="10 11">
    <name type="scientific">Mytilus coruscus</name>
    <name type="common">Sea mussel</name>
    <dbReference type="NCBI Taxonomy" id="42192"/>
    <lineage>
        <taxon>Eukaryota</taxon>
        <taxon>Metazoa</taxon>
        <taxon>Spiralia</taxon>
        <taxon>Lophotrochozoa</taxon>
        <taxon>Mollusca</taxon>
        <taxon>Bivalvia</taxon>
        <taxon>Autobranchia</taxon>
        <taxon>Pteriomorphia</taxon>
        <taxon>Mytilida</taxon>
        <taxon>Mytiloidea</taxon>
        <taxon>Mytilidae</taxon>
        <taxon>Mytilinae</taxon>
        <taxon>Mytilus</taxon>
    </lineage>
</organism>
<evidence type="ECO:0000256" key="2">
    <source>
        <dbReference type="ARBA" id="ARBA00007242"/>
    </source>
</evidence>
<gene>
    <name evidence="10" type="ORF">MCOR_47754</name>
</gene>
<evidence type="ECO:0000256" key="6">
    <source>
        <dbReference type="ARBA" id="ARBA00023170"/>
    </source>
</evidence>
<evidence type="ECO:0000256" key="5">
    <source>
        <dbReference type="ARBA" id="ARBA00023040"/>
    </source>
</evidence>
<dbReference type="EMBL" id="CACVKT020008376">
    <property type="protein sequence ID" value="CAC5415030.1"/>
    <property type="molecule type" value="Genomic_DNA"/>
</dbReference>
<keyword evidence="8" id="KW-0807">Transducer</keyword>
<accession>A0A6J8E3H7</accession>
<comment type="subcellular location">
    <subcellularLocation>
        <location evidence="1">Cell membrane</location>
        <topology evidence="1">Multi-pass membrane protein</topology>
    </subcellularLocation>
</comment>